<proteinExistence type="inferred from homology"/>
<protein>
    <submittedName>
        <fullName evidence="2">Uncharacterized protein</fullName>
    </submittedName>
</protein>
<evidence type="ECO:0000256" key="1">
    <source>
        <dbReference type="ARBA" id="ARBA00005536"/>
    </source>
</evidence>
<dbReference type="InterPro" id="IPR042277">
    <property type="entry name" value="IST1-like"/>
</dbReference>
<dbReference type="GO" id="GO:0015031">
    <property type="term" value="P:protein transport"/>
    <property type="evidence" value="ECO:0007669"/>
    <property type="project" value="InterPro"/>
</dbReference>
<name>A0A5N6RDY6_9ROSI</name>
<gene>
    <name evidence="2" type="ORF">FH972_015638</name>
</gene>
<reference evidence="2 3" key="1">
    <citation type="submission" date="2019-06" db="EMBL/GenBank/DDBJ databases">
        <title>A chromosomal-level reference genome of Carpinus fangiana (Coryloideae, Betulaceae).</title>
        <authorList>
            <person name="Yang X."/>
            <person name="Wang Z."/>
            <person name="Zhang L."/>
            <person name="Hao G."/>
            <person name="Liu J."/>
            <person name="Yang Y."/>
        </authorList>
    </citation>
    <scope>NUCLEOTIDE SEQUENCE [LARGE SCALE GENOMIC DNA]</scope>
    <source>
        <strain evidence="2">Cfa_2016G</strain>
        <tissue evidence="2">Leaf</tissue>
    </source>
</reference>
<dbReference type="InterPro" id="IPR005061">
    <property type="entry name" value="Ist1"/>
</dbReference>
<organism evidence="2 3">
    <name type="scientific">Carpinus fangiana</name>
    <dbReference type="NCBI Taxonomy" id="176857"/>
    <lineage>
        <taxon>Eukaryota</taxon>
        <taxon>Viridiplantae</taxon>
        <taxon>Streptophyta</taxon>
        <taxon>Embryophyta</taxon>
        <taxon>Tracheophyta</taxon>
        <taxon>Spermatophyta</taxon>
        <taxon>Magnoliopsida</taxon>
        <taxon>eudicotyledons</taxon>
        <taxon>Gunneridae</taxon>
        <taxon>Pentapetalae</taxon>
        <taxon>rosids</taxon>
        <taxon>fabids</taxon>
        <taxon>Fagales</taxon>
        <taxon>Betulaceae</taxon>
        <taxon>Carpinus</taxon>
    </lineage>
</organism>
<dbReference type="PANTHER" id="PTHR12161">
    <property type="entry name" value="IST1 FAMILY MEMBER"/>
    <property type="match status" value="1"/>
</dbReference>
<dbReference type="Pfam" id="PF03398">
    <property type="entry name" value="Ist1"/>
    <property type="match status" value="1"/>
</dbReference>
<dbReference type="OrthoDB" id="29853at2759"/>
<accession>A0A5N6RDY6</accession>
<dbReference type="EMBL" id="CM017326">
    <property type="protein sequence ID" value="KAE8077029.1"/>
    <property type="molecule type" value="Genomic_DNA"/>
</dbReference>
<dbReference type="AlphaFoldDB" id="A0A5N6RDY6"/>
<sequence length="191" mass="21958">MFDALLRITFKASKFLDVVSLAMTRITLKKDQHQAECFQVWSAVVLLLKHGYHNHSLIRVERIINELSMLDALNMIEGYLNLLIERVNLIEKERVCPDELKESFATLFYVAYEIGDFSELQDICCILIAHFGREFAACAIELRLNCRVNPKMIIQLSARQPILKCKMKVLKDIASENNIVLQLEEVCSISP</sequence>
<comment type="similarity">
    <text evidence="1">Belongs to the IST1 family.</text>
</comment>
<evidence type="ECO:0000313" key="2">
    <source>
        <dbReference type="EMBL" id="KAE8077029.1"/>
    </source>
</evidence>
<dbReference type="Gene3D" id="1.20.1260.60">
    <property type="entry name" value="Vacuolar protein sorting-associated protein Ist1"/>
    <property type="match status" value="1"/>
</dbReference>
<dbReference type="Proteomes" id="UP000327013">
    <property type="component" value="Chromosome 6"/>
</dbReference>
<keyword evidence="3" id="KW-1185">Reference proteome</keyword>
<evidence type="ECO:0000313" key="3">
    <source>
        <dbReference type="Proteomes" id="UP000327013"/>
    </source>
</evidence>
<dbReference type="PANTHER" id="PTHR12161:SF16">
    <property type="entry name" value="REGULATOR OF VPS4 ACTIVITY IN THE MVB PATHWAY PROTEIN"/>
    <property type="match status" value="1"/>
</dbReference>
<dbReference type="FunFam" id="1.20.1260.60:FF:000002">
    <property type="entry name" value="Vacuolar protein sorting-associated protein IST1"/>
    <property type="match status" value="1"/>
</dbReference>